<dbReference type="Gene3D" id="3.20.20.80">
    <property type="entry name" value="Glycosidases"/>
    <property type="match status" value="2"/>
</dbReference>
<protein>
    <recommendedName>
        <fullName evidence="5">Beta-agarase</fullName>
    </recommendedName>
</protein>
<dbReference type="EMBL" id="JASCXX010000026">
    <property type="protein sequence ID" value="MDI6450922.1"/>
    <property type="molecule type" value="Genomic_DNA"/>
</dbReference>
<name>A0AAW6TZ57_9BACT</name>
<evidence type="ECO:0000256" key="2">
    <source>
        <dbReference type="SAM" id="SignalP"/>
    </source>
</evidence>
<gene>
    <name evidence="3" type="ORF">QJ522_17815</name>
</gene>
<feature type="signal peptide" evidence="2">
    <location>
        <begin position="1"/>
        <end position="23"/>
    </location>
</feature>
<dbReference type="Proteomes" id="UP001431776">
    <property type="component" value="Unassembled WGS sequence"/>
</dbReference>
<organism evidence="3 4">
    <name type="scientific">Anaerobaca lacustris</name>
    <dbReference type="NCBI Taxonomy" id="3044600"/>
    <lineage>
        <taxon>Bacteria</taxon>
        <taxon>Pseudomonadati</taxon>
        <taxon>Planctomycetota</taxon>
        <taxon>Phycisphaerae</taxon>
        <taxon>Sedimentisphaerales</taxon>
        <taxon>Anaerobacaceae</taxon>
        <taxon>Anaerobaca</taxon>
    </lineage>
</organism>
<comment type="caution">
    <text evidence="3">The sequence shown here is derived from an EMBL/GenBank/DDBJ whole genome shotgun (WGS) entry which is preliminary data.</text>
</comment>
<accession>A0AAW6TZ57</accession>
<keyword evidence="2" id="KW-0732">Signal</keyword>
<keyword evidence="4" id="KW-1185">Reference proteome</keyword>
<dbReference type="SUPFAM" id="SSF51445">
    <property type="entry name" value="(Trans)glycosidases"/>
    <property type="match status" value="1"/>
</dbReference>
<evidence type="ECO:0008006" key="5">
    <source>
        <dbReference type="Google" id="ProtNLM"/>
    </source>
</evidence>
<dbReference type="InterPro" id="IPR017853">
    <property type="entry name" value="GH"/>
</dbReference>
<feature type="region of interest" description="Disordered" evidence="1">
    <location>
        <begin position="577"/>
        <end position="599"/>
    </location>
</feature>
<reference evidence="3" key="1">
    <citation type="submission" date="2023-05" db="EMBL/GenBank/DDBJ databases">
        <title>Anaerotaeda fermentans gen. nov., sp. nov., a novel anaerobic planctomycete of the new family within the order Sedimentisphaerales isolated from Taman Peninsula, Russia.</title>
        <authorList>
            <person name="Khomyakova M.A."/>
            <person name="Merkel A.Y."/>
            <person name="Slobodkin A.I."/>
        </authorList>
    </citation>
    <scope>NUCLEOTIDE SEQUENCE</scope>
    <source>
        <strain evidence="3">M17dextr</strain>
    </source>
</reference>
<evidence type="ECO:0000256" key="1">
    <source>
        <dbReference type="SAM" id="MobiDB-lite"/>
    </source>
</evidence>
<proteinExistence type="predicted"/>
<feature type="chain" id="PRO_5044014989" description="Beta-agarase" evidence="2">
    <location>
        <begin position="24"/>
        <end position="599"/>
    </location>
</feature>
<dbReference type="RefSeq" id="WP_349246331.1">
    <property type="nucleotide sequence ID" value="NZ_JASCXX010000026.1"/>
</dbReference>
<sequence length="599" mass="67852">MRTNAYRSLVLLLGVFLTGTALALDAPIEVTFTGRISEHKSSLAELDPRWPSDWSTYDYLVVEMRASSPQRFSVWIHTANGRRRVMFQPYGQNTWLRASIPLQYFRGRDQRGNDLASANNRRFDTFWLSTWGPCGDLRNVEALSVVMEYPLNEPTLEIRSIELSKEDKGSAFLDPEPYVDEFGQWARADWPRKIASRQQLEKELADERAALRGHDEFGYSEYGGYKATKTEATGFFRVEKIDGRWWFVDPHGHLFLSTGANCINTGRRRGGDAQDAPPGRNLVSQRMSAWGFNTVGNWSWFQVSDEADRQVYVVTFRAPRAEPAYLGMPDVYSEDFARDVDEAARRQCTPLKDDPWVLGYFIGNEPAWPGRESEVVDMFLGGPDTATRTKLRAFLAAGDTPERRAQFVHAMFERYLKLIGDAIKRYDSNHLNLGIRFGGTPPEAVMRMGRDFDVCSINVYEYEPTAKLRRVYEVTGRPIMIGEFHFGVPADGLGAGLVQTADQIERGKGYRYYVEQAAALPGFVGAHWFQWSDQPVLGRFDGENYNIGLVDITNRPYVELIEAAKATHRRLYDVHAGKAPPFNERPKASAAGSPGSPWN</sequence>
<dbReference type="AlphaFoldDB" id="A0AAW6TZ57"/>
<evidence type="ECO:0000313" key="4">
    <source>
        <dbReference type="Proteomes" id="UP001431776"/>
    </source>
</evidence>
<evidence type="ECO:0000313" key="3">
    <source>
        <dbReference type="EMBL" id="MDI6450922.1"/>
    </source>
</evidence>